<comment type="caution">
    <text evidence="3">The sequence shown here is derived from an EMBL/GenBank/DDBJ whole genome shotgun (WGS) entry which is preliminary data.</text>
</comment>
<evidence type="ECO:0000256" key="2">
    <source>
        <dbReference type="SAM" id="Phobius"/>
    </source>
</evidence>
<keyword evidence="4" id="KW-1185">Reference proteome</keyword>
<evidence type="ECO:0000256" key="1">
    <source>
        <dbReference type="SAM" id="MobiDB-lite"/>
    </source>
</evidence>
<dbReference type="EMBL" id="JBGUBD010000003">
    <property type="protein sequence ID" value="MFA9477831.1"/>
    <property type="molecule type" value="Genomic_DNA"/>
</dbReference>
<sequence>MSQAVAIIMLPMPLLGQADGGGPTGRIFWSVLTLAVAVIVLVSIALVIRRFMLSRDEPTRMPGFTLSDMRRLHAAGELSDEEFERVRSAMIGQARGEGSGQVAAPPGQKPQSGAIPPPPPAESDSRAEGETGESPPLPPDSTSPDSDKPA</sequence>
<protein>
    <recommendedName>
        <fullName evidence="5">SHOCT domain-containing protein</fullName>
    </recommendedName>
</protein>
<dbReference type="Proteomes" id="UP001575105">
    <property type="component" value="Unassembled WGS sequence"/>
</dbReference>
<keyword evidence="2" id="KW-0812">Transmembrane</keyword>
<feature type="region of interest" description="Disordered" evidence="1">
    <location>
        <begin position="88"/>
        <end position="150"/>
    </location>
</feature>
<evidence type="ECO:0000313" key="4">
    <source>
        <dbReference type="Proteomes" id="UP001575105"/>
    </source>
</evidence>
<feature type="transmembrane region" description="Helical" evidence="2">
    <location>
        <begin position="28"/>
        <end position="48"/>
    </location>
</feature>
<keyword evidence="2" id="KW-1133">Transmembrane helix</keyword>
<gene>
    <name evidence="3" type="ORF">ACERK3_05925</name>
</gene>
<keyword evidence="2" id="KW-0472">Membrane</keyword>
<evidence type="ECO:0000313" key="3">
    <source>
        <dbReference type="EMBL" id="MFA9477831.1"/>
    </source>
</evidence>
<accession>A0ABV4U2S9</accession>
<dbReference type="RefSeq" id="WP_425344756.1">
    <property type="nucleotide sequence ID" value="NZ_JBGUBD010000003.1"/>
</dbReference>
<proteinExistence type="predicted"/>
<organism evidence="3 4">
    <name type="scientific">Natronomicrosphaera hydrolytica</name>
    <dbReference type="NCBI Taxonomy" id="3242702"/>
    <lineage>
        <taxon>Bacteria</taxon>
        <taxon>Pseudomonadati</taxon>
        <taxon>Planctomycetota</taxon>
        <taxon>Phycisphaerae</taxon>
        <taxon>Phycisphaerales</taxon>
        <taxon>Phycisphaeraceae</taxon>
        <taxon>Natronomicrosphaera</taxon>
    </lineage>
</organism>
<evidence type="ECO:0008006" key="5">
    <source>
        <dbReference type="Google" id="ProtNLM"/>
    </source>
</evidence>
<name>A0ABV4U2S9_9BACT</name>
<reference evidence="3 4" key="1">
    <citation type="submission" date="2024-08" db="EMBL/GenBank/DDBJ databases">
        <title>Whole-genome sequencing of halo(alkali)philic microorganisms from hypersaline lakes.</title>
        <authorList>
            <person name="Sorokin D.Y."/>
            <person name="Merkel A.Y."/>
            <person name="Messina E."/>
            <person name="Yakimov M."/>
        </authorList>
    </citation>
    <scope>NUCLEOTIDE SEQUENCE [LARGE SCALE GENOMIC DNA]</scope>
    <source>
        <strain evidence="3 4">AB-hyl4</strain>
    </source>
</reference>